<feature type="domain" description="MYND-type" evidence="5">
    <location>
        <begin position="129"/>
        <end position="171"/>
    </location>
</feature>
<proteinExistence type="predicted"/>
<evidence type="ECO:0000256" key="4">
    <source>
        <dbReference type="PROSITE-ProRule" id="PRU00134"/>
    </source>
</evidence>
<comment type="caution">
    <text evidence="6">The sequence shown here is derived from an EMBL/GenBank/DDBJ whole genome shotgun (WGS) entry which is preliminary data.</text>
</comment>
<evidence type="ECO:0000256" key="2">
    <source>
        <dbReference type="ARBA" id="ARBA00022771"/>
    </source>
</evidence>
<evidence type="ECO:0000313" key="7">
    <source>
        <dbReference type="Proteomes" id="UP001314263"/>
    </source>
</evidence>
<dbReference type="AlphaFoldDB" id="A0AAV1I806"/>
<gene>
    <name evidence="6" type="ORF">CVIRNUC_006507</name>
</gene>
<keyword evidence="7" id="KW-1185">Reference proteome</keyword>
<organism evidence="6 7">
    <name type="scientific">Coccomyxa viridis</name>
    <dbReference type="NCBI Taxonomy" id="1274662"/>
    <lineage>
        <taxon>Eukaryota</taxon>
        <taxon>Viridiplantae</taxon>
        <taxon>Chlorophyta</taxon>
        <taxon>core chlorophytes</taxon>
        <taxon>Trebouxiophyceae</taxon>
        <taxon>Trebouxiophyceae incertae sedis</taxon>
        <taxon>Coccomyxaceae</taxon>
        <taxon>Coccomyxa</taxon>
    </lineage>
</organism>
<keyword evidence="3" id="KW-0862">Zinc</keyword>
<dbReference type="SUPFAM" id="SSF144232">
    <property type="entry name" value="HIT/MYND zinc finger-like"/>
    <property type="match status" value="1"/>
</dbReference>
<dbReference type="GO" id="GO:0008270">
    <property type="term" value="F:zinc ion binding"/>
    <property type="evidence" value="ECO:0007669"/>
    <property type="project" value="UniProtKB-KW"/>
</dbReference>
<reference evidence="6 7" key="1">
    <citation type="submission" date="2023-10" db="EMBL/GenBank/DDBJ databases">
        <authorList>
            <person name="Maclean D."/>
            <person name="Macfadyen A."/>
        </authorList>
    </citation>
    <scope>NUCLEOTIDE SEQUENCE [LARGE SCALE GENOMIC DNA]</scope>
</reference>
<evidence type="ECO:0000256" key="1">
    <source>
        <dbReference type="ARBA" id="ARBA00022723"/>
    </source>
</evidence>
<keyword evidence="1" id="KW-0479">Metal-binding</keyword>
<protein>
    <recommendedName>
        <fullName evidence="5">MYND-type domain-containing protein</fullName>
    </recommendedName>
</protein>
<dbReference type="PROSITE" id="PS01360">
    <property type="entry name" value="ZF_MYND_1"/>
    <property type="match status" value="1"/>
</dbReference>
<dbReference type="EMBL" id="CAUYUE010000008">
    <property type="protein sequence ID" value="CAK0783308.1"/>
    <property type="molecule type" value="Genomic_DNA"/>
</dbReference>
<evidence type="ECO:0000259" key="5">
    <source>
        <dbReference type="PROSITE" id="PS50865"/>
    </source>
</evidence>
<dbReference type="Proteomes" id="UP001314263">
    <property type="component" value="Unassembled WGS sequence"/>
</dbReference>
<dbReference type="Pfam" id="PF01753">
    <property type="entry name" value="zf-MYND"/>
    <property type="match status" value="1"/>
</dbReference>
<accession>A0AAV1I806</accession>
<dbReference type="PROSITE" id="PS50865">
    <property type="entry name" value="ZF_MYND_2"/>
    <property type="match status" value="1"/>
</dbReference>
<name>A0AAV1I806_9CHLO</name>
<dbReference type="InterPro" id="IPR002893">
    <property type="entry name" value="Znf_MYND"/>
</dbReference>
<evidence type="ECO:0000313" key="6">
    <source>
        <dbReference type="EMBL" id="CAK0783308.1"/>
    </source>
</evidence>
<keyword evidence="2 4" id="KW-0863">Zinc-finger</keyword>
<sequence length="174" mass="19212">MMNNFTELFQMRRARPREEHAAWLTGDACKHHNKSVRAMAALCVGLQLYDTGTRSEAARWYKVGAEVGKIGEKYGDTAVEHCAFNLRRMAGIQMTADEEAIRNDSKERHTTTLWSAPPDVNLDVPLPACAACGKADPGVKLKKCGQCGKVSYCSVDCQRQHWKVGGHKQACSTA</sequence>
<evidence type="ECO:0000256" key="3">
    <source>
        <dbReference type="ARBA" id="ARBA00022833"/>
    </source>
</evidence>
<dbReference type="Gene3D" id="6.10.140.2220">
    <property type="match status" value="1"/>
</dbReference>